<accession>A0AAV7WW94</accession>
<dbReference type="EMBL" id="JANPWB010000001">
    <property type="protein sequence ID" value="KAJ1216991.1"/>
    <property type="molecule type" value="Genomic_DNA"/>
</dbReference>
<feature type="compositionally biased region" description="Basic and acidic residues" evidence="1">
    <location>
        <begin position="143"/>
        <end position="154"/>
    </location>
</feature>
<feature type="compositionally biased region" description="Polar residues" evidence="1">
    <location>
        <begin position="125"/>
        <end position="135"/>
    </location>
</feature>
<feature type="compositionally biased region" description="Polar residues" evidence="1">
    <location>
        <begin position="7"/>
        <end position="24"/>
    </location>
</feature>
<dbReference type="AlphaFoldDB" id="A0AAV7WW94"/>
<feature type="region of interest" description="Disordered" evidence="1">
    <location>
        <begin position="1"/>
        <end position="71"/>
    </location>
</feature>
<gene>
    <name evidence="2" type="ORF">NDU88_004589</name>
</gene>
<evidence type="ECO:0000313" key="2">
    <source>
        <dbReference type="EMBL" id="KAJ1216991.1"/>
    </source>
</evidence>
<comment type="caution">
    <text evidence="2">The sequence shown here is derived from an EMBL/GenBank/DDBJ whole genome shotgun (WGS) entry which is preliminary data.</text>
</comment>
<feature type="compositionally biased region" description="Basic and acidic residues" evidence="1">
    <location>
        <begin position="110"/>
        <end position="124"/>
    </location>
</feature>
<feature type="compositionally biased region" description="Polar residues" evidence="1">
    <location>
        <begin position="90"/>
        <end position="105"/>
    </location>
</feature>
<reference evidence="2" key="1">
    <citation type="journal article" date="2022" name="bioRxiv">
        <title>Sequencing and chromosome-scale assembly of the giantPleurodeles waltlgenome.</title>
        <authorList>
            <person name="Brown T."/>
            <person name="Elewa A."/>
            <person name="Iarovenko S."/>
            <person name="Subramanian E."/>
            <person name="Araus A.J."/>
            <person name="Petzold A."/>
            <person name="Susuki M."/>
            <person name="Suzuki K.-i.T."/>
            <person name="Hayashi T."/>
            <person name="Toyoda A."/>
            <person name="Oliveira C."/>
            <person name="Osipova E."/>
            <person name="Leigh N.D."/>
            <person name="Simon A."/>
            <person name="Yun M.H."/>
        </authorList>
    </citation>
    <scope>NUCLEOTIDE SEQUENCE</scope>
    <source>
        <strain evidence="2">20211129_DDA</strain>
        <tissue evidence="2">Liver</tissue>
    </source>
</reference>
<sequence length="154" mass="17221">MKEAPSRTKTAPTQKAGQAENTENTKLKNRRRLRTSPYQNSGQKPEAANRRKRASHQEGEAVTTPDPRRECEASKITQEWNLNIKAEAGSNPQQGRRCSNGNTRTGYPERAQKDQSAKESKIEKSTQAPGSTIQKTAKKTKNKVQESSRDDKGR</sequence>
<organism evidence="2 3">
    <name type="scientific">Pleurodeles waltl</name>
    <name type="common">Iberian ribbed newt</name>
    <dbReference type="NCBI Taxonomy" id="8319"/>
    <lineage>
        <taxon>Eukaryota</taxon>
        <taxon>Metazoa</taxon>
        <taxon>Chordata</taxon>
        <taxon>Craniata</taxon>
        <taxon>Vertebrata</taxon>
        <taxon>Euteleostomi</taxon>
        <taxon>Amphibia</taxon>
        <taxon>Batrachia</taxon>
        <taxon>Caudata</taxon>
        <taxon>Salamandroidea</taxon>
        <taxon>Salamandridae</taxon>
        <taxon>Pleurodelinae</taxon>
        <taxon>Pleurodeles</taxon>
    </lineage>
</organism>
<keyword evidence="3" id="KW-1185">Reference proteome</keyword>
<evidence type="ECO:0000313" key="3">
    <source>
        <dbReference type="Proteomes" id="UP001066276"/>
    </source>
</evidence>
<protein>
    <submittedName>
        <fullName evidence="2">Uncharacterized protein</fullName>
    </submittedName>
</protein>
<feature type="region of interest" description="Disordered" evidence="1">
    <location>
        <begin position="84"/>
        <end position="154"/>
    </location>
</feature>
<evidence type="ECO:0000256" key="1">
    <source>
        <dbReference type="SAM" id="MobiDB-lite"/>
    </source>
</evidence>
<dbReference type="Proteomes" id="UP001066276">
    <property type="component" value="Chromosome 1_1"/>
</dbReference>
<name>A0AAV7WW94_PLEWA</name>
<proteinExistence type="predicted"/>